<evidence type="ECO:0000313" key="1">
    <source>
        <dbReference type="EMBL" id="MBJ8390915.1"/>
    </source>
</evidence>
<dbReference type="RefSeq" id="WP_110498319.1">
    <property type="nucleotide sequence ID" value="NZ_JADWNA010000006.1"/>
</dbReference>
<dbReference type="PANTHER" id="PTHR36572:SF2">
    <property type="entry name" value="DNA DAMAGE-INDUCIBLE PROTEIN I"/>
    <property type="match status" value="1"/>
</dbReference>
<evidence type="ECO:0000313" key="2">
    <source>
        <dbReference type="Proteomes" id="UP001318920"/>
    </source>
</evidence>
<dbReference type="InterPro" id="IPR010391">
    <property type="entry name" value="DNA_damage-inducible_DinI-like"/>
</dbReference>
<dbReference type="SUPFAM" id="SSF54857">
    <property type="entry name" value="DNA damage-inducible protein DinI"/>
    <property type="match status" value="1"/>
</dbReference>
<reference evidence="1 2" key="1">
    <citation type="submission" date="2020-11" db="EMBL/GenBank/DDBJ databases">
        <title>Enhanced detection system for hospital associated transmission using whole genome sequencing surveillance.</title>
        <authorList>
            <person name="Harrison L.H."/>
            <person name="Van Tyne D."/>
            <person name="Marsh J.W."/>
            <person name="Griffith M.P."/>
            <person name="Snyder D.J."/>
            <person name="Cooper V.S."/>
            <person name="Mustapha M."/>
        </authorList>
    </citation>
    <scope>NUCLEOTIDE SEQUENCE [LARGE SCALE GENOMIC DNA]</scope>
    <source>
        <strain evidence="1 2">CB00171</strain>
    </source>
</reference>
<protein>
    <submittedName>
        <fullName evidence="1">DinI-like family protein</fullName>
    </submittedName>
</protein>
<dbReference type="Proteomes" id="UP001318920">
    <property type="component" value="Unassembled WGS sequence"/>
</dbReference>
<accession>A0ABS1A529</accession>
<comment type="caution">
    <text evidence="1">The sequence shown here is derived from an EMBL/GenBank/DDBJ whole genome shotgun (WGS) entry which is preliminary data.</text>
</comment>
<dbReference type="InterPro" id="IPR036687">
    <property type="entry name" value="DinI-like_sf"/>
</dbReference>
<sequence length="78" mass="8431">MRVELAIDHTKEFPNGTVSALEKKLLKRLGHQDENCSQSIRGAGADGFSVLGGDKDDIKKIESILLGTCGSTDEWLVS</sequence>
<dbReference type="Gene3D" id="3.30.910.10">
    <property type="entry name" value="DinI-like"/>
    <property type="match status" value="1"/>
</dbReference>
<name>A0ABS1A529_9ENTR</name>
<dbReference type="PANTHER" id="PTHR36572">
    <property type="entry name" value="DNA DAMAGE-INDUCIBLE PROTEIN I-RELATED"/>
    <property type="match status" value="1"/>
</dbReference>
<dbReference type="EMBL" id="JADWNA010000006">
    <property type="protein sequence ID" value="MBJ8390915.1"/>
    <property type="molecule type" value="Genomic_DNA"/>
</dbReference>
<dbReference type="Pfam" id="PF06183">
    <property type="entry name" value="DinI"/>
    <property type="match status" value="1"/>
</dbReference>
<organism evidence="1 2">
    <name type="scientific">Citrobacter cronae</name>
    <dbReference type="NCBI Taxonomy" id="1748967"/>
    <lineage>
        <taxon>Bacteria</taxon>
        <taxon>Pseudomonadati</taxon>
        <taxon>Pseudomonadota</taxon>
        <taxon>Gammaproteobacteria</taxon>
        <taxon>Enterobacterales</taxon>
        <taxon>Enterobacteriaceae</taxon>
        <taxon>Citrobacter</taxon>
        <taxon>Citrobacter freundii complex</taxon>
    </lineage>
</organism>
<proteinExistence type="predicted"/>
<gene>
    <name evidence="1" type="ORF">I6M80_11725</name>
</gene>
<keyword evidence="2" id="KW-1185">Reference proteome</keyword>